<reference evidence="2 3" key="1">
    <citation type="submission" date="2017-05" db="EMBL/GenBank/DDBJ databases">
        <authorList>
            <person name="Varghese N."/>
            <person name="Submissions S."/>
        </authorList>
    </citation>
    <scope>NUCLEOTIDE SEQUENCE [LARGE SCALE GENOMIC DNA]</scope>
    <source>
        <strain evidence="2 3">DSM 46834</strain>
    </source>
</reference>
<dbReference type="RefSeq" id="WP_142459551.1">
    <property type="nucleotide sequence ID" value="NZ_FXTJ01000006.1"/>
</dbReference>
<evidence type="ECO:0008006" key="4">
    <source>
        <dbReference type="Google" id="ProtNLM"/>
    </source>
</evidence>
<dbReference type="Proteomes" id="UP000317484">
    <property type="component" value="Unassembled WGS sequence"/>
</dbReference>
<dbReference type="PROSITE" id="PS51257">
    <property type="entry name" value="PROKAR_LIPOPROTEIN"/>
    <property type="match status" value="1"/>
</dbReference>
<evidence type="ECO:0000313" key="2">
    <source>
        <dbReference type="EMBL" id="SMO89576.1"/>
    </source>
</evidence>
<feature type="signal peptide" evidence="1">
    <location>
        <begin position="1"/>
        <end position="25"/>
    </location>
</feature>
<evidence type="ECO:0000256" key="1">
    <source>
        <dbReference type="SAM" id="SignalP"/>
    </source>
</evidence>
<evidence type="ECO:0000313" key="3">
    <source>
        <dbReference type="Proteomes" id="UP000317484"/>
    </source>
</evidence>
<dbReference type="EMBL" id="FXTJ01000006">
    <property type="protein sequence ID" value="SMO89576.1"/>
    <property type="molecule type" value="Genomic_DNA"/>
</dbReference>
<accession>A0A521F0H0</accession>
<name>A0A521F0H0_9ACTN</name>
<sequence>MSRSRLLSPLLLLPAVVLATASCTAAPPVQEAARIVVTVPGDAPAGDHADPRAVLPGPDGTLLVLVAGAVPEAGAALAVVGTADAAVRSVAPLAPGTDPDTAFGWEGSAVVAGVVWPGSGPVAYALQVVDPASGAVTATVPVELPEGATLSGTSAVLGSDGVLYLAVSRIDDGPVLLTVHPATGEVLASAPLDLGDPGEGADLVAVTDLAVAPDGETVAVVAQVLDRQGAGRSDEHAVVLTVDAGLAPLRDPVVIAPEWSSSLASAVNVGRDGTVYATASGRPEGTRSVESLWAIAPGGDTATSLTGDDDLDVAVADLAVAGGTIWLAGGTVAGALLSSADAATGDVSDPLTLCDDGVGSVAAGSDGRVAFAARCDGEAVLWLLEPR</sequence>
<keyword evidence="3" id="KW-1185">Reference proteome</keyword>
<dbReference type="AlphaFoldDB" id="A0A521F0H0"/>
<dbReference type="InterPro" id="IPR011044">
    <property type="entry name" value="Quino_amine_DH_bsu"/>
</dbReference>
<keyword evidence="1" id="KW-0732">Signal</keyword>
<gene>
    <name evidence="2" type="ORF">SAMN06273567_106211</name>
</gene>
<protein>
    <recommendedName>
        <fullName evidence="4">PQQ-like domain-containing protein</fullName>
    </recommendedName>
</protein>
<feature type="chain" id="PRO_5039714791" description="PQQ-like domain-containing protein" evidence="1">
    <location>
        <begin position="26"/>
        <end position="387"/>
    </location>
</feature>
<proteinExistence type="predicted"/>
<organism evidence="2 3">
    <name type="scientific">Geodermatophilus aquaeductus</name>
    <dbReference type="NCBI Taxonomy" id="1564161"/>
    <lineage>
        <taxon>Bacteria</taxon>
        <taxon>Bacillati</taxon>
        <taxon>Actinomycetota</taxon>
        <taxon>Actinomycetes</taxon>
        <taxon>Geodermatophilales</taxon>
        <taxon>Geodermatophilaceae</taxon>
        <taxon>Geodermatophilus</taxon>
    </lineage>
</organism>
<dbReference type="SUPFAM" id="SSF50969">
    <property type="entry name" value="YVTN repeat-like/Quinoprotein amine dehydrogenase"/>
    <property type="match status" value="1"/>
</dbReference>